<evidence type="ECO:0000313" key="1">
    <source>
        <dbReference type="EMBL" id="SPD75694.1"/>
    </source>
</evidence>
<sequence>MNRNVFKRISQLRVKEAQALLDNKHWPGAYYLIGYSVECAFKACISKQVKKYDFPDKKLANEAFTHDLEKLVKLSGLLTIFDADKRSNLDLELNWAVVKDWNESTRYEITITEAQARDMFLACTGRNGILPWIKRRW</sequence>
<dbReference type="AlphaFoldDB" id="A0A445N1W9"/>
<name>A0A445N1W9_9BACT</name>
<protein>
    <recommendedName>
        <fullName evidence="2">HEPN domain-containing protein</fullName>
    </recommendedName>
</protein>
<evidence type="ECO:0008006" key="2">
    <source>
        <dbReference type="Google" id="ProtNLM"/>
    </source>
</evidence>
<dbReference type="Gene3D" id="1.20.120.330">
    <property type="entry name" value="Nucleotidyltransferases domain 2"/>
    <property type="match status" value="1"/>
</dbReference>
<proteinExistence type="predicted"/>
<organism evidence="1">
    <name type="scientific">uncultured Desulfobacterium sp</name>
    <dbReference type="NCBI Taxonomy" id="201089"/>
    <lineage>
        <taxon>Bacteria</taxon>
        <taxon>Pseudomonadati</taxon>
        <taxon>Thermodesulfobacteriota</taxon>
        <taxon>Desulfobacteria</taxon>
        <taxon>Desulfobacterales</taxon>
        <taxon>Desulfobacteriaceae</taxon>
        <taxon>Desulfobacterium</taxon>
        <taxon>environmental samples</taxon>
    </lineage>
</organism>
<accession>A0A445N1W9</accession>
<dbReference type="EMBL" id="OJIN01000217">
    <property type="protein sequence ID" value="SPD75694.1"/>
    <property type="molecule type" value="Genomic_DNA"/>
</dbReference>
<gene>
    <name evidence="1" type="ORF">PITCH_A720034</name>
</gene>
<reference evidence="1" key="1">
    <citation type="submission" date="2018-01" db="EMBL/GenBank/DDBJ databases">
        <authorList>
            <person name="Regsiter A."/>
            <person name="William W."/>
        </authorList>
    </citation>
    <scope>NUCLEOTIDE SEQUENCE</scope>
    <source>
        <strain evidence="1">TRIP AH-1</strain>
    </source>
</reference>